<comment type="subcellular location">
    <subcellularLocation>
        <location evidence="1">Endomembrane system</location>
        <topology evidence="1">Multi-pass membrane protein</topology>
    </subcellularLocation>
</comment>
<evidence type="ECO:0000313" key="6">
    <source>
        <dbReference type="EMBL" id="VYU24383.1"/>
    </source>
</evidence>
<dbReference type="AlphaFoldDB" id="A0A6N3DFT8"/>
<reference evidence="6" key="1">
    <citation type="submission" date="2019-11" db="EMBL/GenBank/DDBJ databases">
        <authorList>
            <person name="Feng L."/>
        </authorList>
    </citation>
    <scope>NUCLEOTIDE SEQUENCE</scope>
    <source>
        <strain evidence="6">CTertiumLFYP3</strain>
    </source>
</reference>
<dbReference type="InterPro" id="IPR010652">
    <property type="entry name" value="DUF1232"/>
</dbReference>
<sequence>MNISSVKVSLTGEDLLSILNDFVKVEGLTLKKVEVDEEIKFYGSFSKGITIDFVAGIKLARIENGIIHGEVSSFKIAKIKIFSLMRKAALKFALKELSDMGISYDSGKVVINLKVLLKDVPYVDLNISDIYTRQELLNIEVSDINISLLGTLIKEQPVEETEEDEEDPVEDFSDVEKVRDYYSLGRDYVEEKLPQKVKTFSDYLFIIPDMAALLFRLLKDKRVPMKTKLIISAAIAYIGFPTDIIPDNIPFIGKVDEIAVAFFALERIISDVPTRIIIENWEGKNDIVFVIKNIIEYVINFTGAKNVEKVYNFIEEVMAL</sequence>
<keyword evidence="2" id="KW-0812">Transmembrane</keyword>
<accession>A0A6N3DFT8</accession>
<feature type="domain" description="DUF1232" evidence="5">
    <location>
        <begin position="227"/>
        <end position="263"/>
    </location>
</feature>
<keyword evidence="3" id="KW-1133">Transmembrane helix</keyword>
<evidence type="ECO:0000256" key="4">
    <source>
        <dbReference type="ARBA" id="ARBA00023136"/>
    </source>
</evidence>
<evidence type="ECO:0000256" key="1">
    <source>
        <dbReference type="ARBA" id="ARBA00004127"/>
    </source>
</evidence>
<dbReference type="RefSeq" id="WP_156626323.1">
    <property type="nucleotide sequence ID" value="NZ_CACRTO010000019.1"/>
</dbReference>
<evidence type="ECO:0000259" key="5">
    <source>
        <dbReference type="Pfam" id="PF06803"/>
    </source>
</evidence>
<protein>
    <recommendedName>
        <fullName evidence="5">DUF1232 domain-containing protein</fullName>
    </recommendedName>
</protein>
<gene>
    <name evidence="6" type="ORF">CTLFYP3_01853</name>
</gene>
<evidence type="ECO:0000256" key="2">
    <source>
        <dbReference type="ARBA" id="ARBA00022692"/>
    </source>
</evidence>
<name>A0A6N3DFT8_9CLOT</name>
<dbReference type="GO" id="GO:0012505">
    <property type="term" value="C:endomembrane system"/>
    <property type="evidence" value="ECO:0007669"/>
    <property type="project" value="UniProtKB-SubCell"/>
</dbReference>
<keyword evidence="4" id="KW-0472">Membrane</keyword>
<organism evidence="6">
    <name type="scientific">Clostridium tertium</name>
    <dbReference type="NCBI Taxonomy" id="1559"/>
    <lineage>
        <taxon>Bacteria</taxon>
        <taxon>Bacillati</taxon>
        <taxon>Bacillota</taxon>
        <taxon>Clostridia</taxon>
        <taxon>Eubacteriales</taxon>
        <taxon>Clostridiaceae</taxon>
        <taxon>Clostridium</taxon>
    </lineage>
</organism>
<evidence type="ECO:0000256" key="3">
    <source>
        <dbReference type="ARBA" id="ARBA00022989"/>
    </source>
</evidence>
<dbReference type="Pfam" id="PF06803">
    <property type="entry name" value="DUF1232"/>
    <property type="match status" value="1"/>
</dbReference>
<dbReference type="EMBL" id="CACRTO010000019">
    <property type="protein sequence ID" value="VYU24383.1"/>
    <property type="molecule type" value="Genomic_DNA"/>
</dbReference>
<proteinExistence type="predicted"/>